<sequence>MSDQDGGLGRHPCDAGRPPLDAALDLVAVLDRAAADRTGSGRAAPGGAAPGGAASGGAAAGRTGSGQTASGRTRRYRPPEASGRPRAGRSERSDRPGTGEPWSAATGGDPIDIG</sequence>
<evidence type="ECO:0000256" key="1">
    <source>
        <dbReference type="SAM" id="MobiDB-lite"/>
    </source>
</evidence>
<feature type="compositionally biased region" description="Low complexity" evidence="1">
    <location>
        <begin position="37"/>
        <end position="47"/>
    </location>
</feature>
<feature type="compositionally biased region" description="Gly residues" evidence="1">
    <location>
        <begin position="48"/>
        <end position="59"/>
    </location>
</feature>
<evidence type="ECO:0000313" key="2">
    <source>
        <dbReference type="EMBL" id="TMQ91179.1"/>
    </source>
</evidence>
<feature type="compositionally biased region" description="Low complexity" evidence="1">
    <location>
        <begin position="60"/>
        <end position="71"/>
    </location>
</feature>
<dbReference type="AlphaFoldDB" id="A0A5C4J309"/>
<gene>
    <name evidence="2" type="ORF">ETD83_32065</name>
</gene>
<evidence type="ECO:0000313" key="3">
    <source>
        <dbReference type="Proteomes" id="UP000309174"/>
    </source>
</evidence>
<dbReference type="RefSeq" id="WP_138648952.1">
    <property type="nucleotide sequence ID" value="NZ_VCKW01000230.1"/>
</dbReference>
<proteinExistence type="predicted"/>
<accession>A0A5C4J309</accession>
<name>A0A5C4J309_9ACTN</name>
<dbReference type="OrthoDB" id="3540777at2"/>
<protein>
    <submittedName>
        <fullName evidence="2">Uncharacterized protein</fullName>
    </submittedName>
</protein>
<keyword evidence="3" id="KW-1185">Reference proteome</keyword>
<comment type="caution">
    <text evidence="2">The sequence shown here is derived from an EMBL/GenBank/DDBJ whole genome shotgun (WGS) entry which is preliminary data.</text>
</comment>
<dbReference type="Proteomes" id="UP000309174">
    <property type="component" value="Unassembled WGS sequence"/>
</dbReference>
<reference evidence="2 3" key="1">
    <citation type="submission" date="2019-05" db="EMBL/GenBank/DDBJ databases">
        <title>Draft genome sequence of Actinomadura sp. 14C53.</title>
        <authorList>
            <person name="Saricaoglu S."/>
            <person name="Isik K."/>
        </authorList>
    </citation>
    <scope>NUCLEOTIDE SEQUENCE [LARGE SCALE GENOMIC DNA]</scope>
    <source>
        <strain evidence="2 3">14C53</strain>
    </source>
</reference>
<feature type="region of interest" description="Disordered" evidence="1">
    <location>
        <begin position="37"/>
        <end position="114"/>
    </location>
</feature>
<organism evidence="2 3">
    <name type="scientific">Actinomadura soli</name>
    <dbReference type="NCBI Taxonomy" id="2508997"/>
    <lineage>
        <taxon>Bacteria</taxon>
        <taxon>Bacillati</taxon>
        <taxon>Actinomycetota</taxon>
        <taxon>Actinomycetes</taxon>
        <taxon>Streptosporangiales</taxon>
        <taxon>Thermomonosporaceae</taxon>
        <taxon>Actinomadura</taxon>
    </lineage>
</organism>
<dbReference type="EMBL" id="VCKW01000230">
    <property type="protein sequence ID" value="TMQ91179.1"/>
    <property type="molecule type" value="Genomic_DNA"/>
</dbReference>
<feature type="compositionally biased region" description="Basic and acidic residues" evidence="1">
    <location>
        <begin position="88"/>
        <end position="97"/>
    </location>
</feature>